<gene>
    <name evidence="1" type="ORF">FA95DRAFT_1614072</name>
</gene>
<keyword evidence="2" id="KW-1185">Reference proteome</keyword>
<evidence type="ECO:0000313" key="2">
    <source>
        <dbReference type="Proteomes" id="UP000814033"/>
    </source>
</evidence>
<name>A0ACB8R0Z5_9AGAM</name>
<organism evidence="1 2">
    <name type="scientific">Auriscalpium vulgare</name>
    <dbReference type="NCBI Taxonomy" id="40419"/>
    <lineage>
        <taxon>Eukaryota</taxon>
        <taxon>Fungi</taxon>
        <taxon>Dikarya</taxon>
        <taxon>Basidiomycota</taxon>
        <taxon>Agaricomycotina</taxon>
        <taxon>Agaricomycetes</taxon>
        <taxon>Russulales</taxon>
        <taxon>Auriscalpiaceae</taxon>
        <taxon>Auriscalpium</taxon>
    </lineage>
</organism>
<accession>A0ACB8R0Z5</accession>
<comment type="caution">
    <text evidence="1">The sequence shown here is derived from an EMBL/GenBank/DDBJ whole genome shotgun (WGS) entry which is preliminary data.</text>
</comment>
<sequence>MRTPASGRTTWPYLRPRRRDEQLRTAQEAANGHEQRAALLRAALADAEASADIILHVKRSGLRVRGEVAMARPNLARRTITTSDAQLLDIQHQLELVKQQAEDV</sequence>
<dbReference type="EMBL" id="MU276848">
    <property type="protein sequence ID" value="KAI0037580.1"/>
    <property type="molecule type" value="Genomic_DNA"/>
</dbReference>
<dbReference type="Proteomes" id="UP000814033">
    <property type="component" value="Unassembled WGS sequence"/>
</dbReference>
<evidence type="ECO:0000313" key="1">
    <source>
        <dbReference type="EMBL" id="KAI0037580.1"/>
    </source>
</evidence>
<protein>
    <submittedName>
        <fullName evidence="1">Uncharacterized protein</fullName>
    </submittedName>
</protein>
<reference evidence="1" key="1">
    <citation type="submission" date="2021-02" db="EMBL/GenBank/DDBJ databases">
        <authorList>
            <consortium name="DOE Joint Genome Institute"/>
            <person name="Ahrendt S."/>
            <person name="Looney B.P."/>
            <person name="Miyauchi S."/>
            <person name="Morin E."/>
            <person name="Drula E."/>
            <person name="Courty P.E."/>
            <person name="Chicoki N."/>
            <person name="Fauchery L."/>
            <person name="Kohler A."/>
            <person name="Kuo A."/>
            <person name="Labutti K."/>
            <person name="Pangilinan J."/>
            <person name="Lipzen A."/>
            <person name="Riley R."/>
            <person name="Andreopoulos W."/>
            <person name="He G."/>
            <person name="Johnson J."/>
            <person name="Barry K.W."/>
            <person name="Grigoriev I.V."/>
            <person name="Nagy L."/>
            <person name="Hibbett D."/>
            <person name="Henrissat B."/>
            <person name="Matheny P.B."/>
            <person name="Labbe J."/>
            <person name="Martin F."/>
        </authorList>
    </citation>
    <scope>NUCLEOTIDE SEQUENCE</scope>
    <source>
        <strain evidence="1">FP105234-sp</strain>
    </source>
</reference>
<proteinExistence type="predicted"/>
<reference evidence="1" key="2">
    <citation type="journal article" date="2022" name="New Phytol.">
        <title>Evolutionary transition to the ectomycorrhizal habit in the genomes of a hyperdiverse lineage of mushroom-forming fungi.</title>
        <authorList>
            <person name="Looney B."/>
            <person name="Miyauchi S."/>
            <person name="Morin E."/>
            <person name="Drula E."/>
            <person name="Courty P.E."/>
            <person name="Kohler A."/>
            <person name="Kuo A."/>
            <person name="LaButti K."/>
            <person name="Pangilinan J."/>
            <person name="Lipzen A."/>
            <person name="Riley R."/>
            <person name="Andreopoulos W."/>
            <person name="He G."/>
            <person name="Johnson J."/>
            <person name="Nolan M."/>
            <person name="Tritt A."/>
            <person name="Barry K.W."/>
            <person name="Grigoriev I.V."/>
            <person name="Nagy L.G."/>
            <person name="Hibbett D."/>
            <person name="Henrissat B."/>
            <person name="Matheny P.B."/>
            <person name="Labbe J."/>
            <person name="Martin F.M."/>
        </authorList>
    </citation>
    <scope>NUCLEOTIDE SEQUENCE</scope>
    <source>
        <strain evidence="1">FP105234-sp</strain>
    </source>
</reference>